<evidence type="ECO:0000256" key="1">
    <source>
        <dbReference type="SAM" id="MobiDB-lite"/>
    </source>
</evidence>
<dbReference type="Proteomes" id="UP001497453">
    <property type="component" value="Chromosome 10"/>
</dbReference>
<accession>A0ABP1CV92</accession>
<feature type="region of interest" description="Disordered" evidence="1">
    <location>
        <begin position="339"/>
        <end position="362"/>
    </location>
</feature>
<feature type="region of interest" description="Disordered" evidence="1">
    <location>
        <begin position="435"/>
        <end position="488"/>
    </location>
</feature>
<evidence type="ECO:0000313" key="3">
    <source>
        <dbReference type="EMBL" id="CAL1698623.1"/>
    </source>
</evidence>
<sequence length="675" mass="72908">MSEYLSENLSNVVFGEHLWTQVERLTGRRPTAVRRVFVTPNAQPLPDDNILLGPGGQIIAEPDDPDAAPGALPDAISAAGVPKFVEPHADPTVESSLPPARIPSESLGPVAWTSLVSTPTSSTRFTTNSFSTFSSLRSAPSTVPATSVRAFQANTTSTETIVATAQMRTSTASTMSLASSSTHAAINAAVASHHITTLYFGVVVGVIAAIAIICALVAWLFRIRSKRSKCGTPREQMDNWPWDSDGDDRHLENGIHDWHQKSATQLKLGGSHTRSPRGLFELPYPEALNQNGGSYGTPRSPSQTIPHPTIHINTNQSVPDLAPDLGRLQVTNYMPGDISSCDEASRANSRQETASEYGSPLPALHASRPRFLALGEGALEVPWAPKRDASEKVAERLHHLPSSGASSTSLHQPKAMPEGWAASLKSNIVNAFHVVVGSSTPDPPGDNLTHAPERRDTRSSTRSEESVNEKLDESPSRKNTTTSVRSNYAHGMVRLGSLRHNGSDDWDDLSAWMSGEGSVVLPEQPPLAVIKTRSRTQPGTLSRASSTYSGSEGASPERDHAPSLSIPPPLSRQSSSYSPPIDTLGERKKSMLKPRKTTRKSRRPILKSRMSSKYSVLSVGSDMSRASSFYGDKLTEDEKFASLALRERLKKMNEMKAGLGRTSKAVKFGSQRLRT</sequence>
<feature type="compositionally biased region" description="Basic and acidic residues" evidence="1">
    <location>
        <begin position="451"/>
        <end position="476"/>
    </location>
</feature>
<keyword evidence="2" id="KW-1133">Transmembrane helix</keyword>
<protein>
    <submittedName>
        <fullName evidence="3">Uncharacterized protein</fullName>
    </submittedName>
</protein>
<evidence type="ECO:0000256" key="2">
    <source>
        <dbReference type="SAM" id="Phobius"/>
    </source>
</evidence>
<organism evidence="3 4">
    <name type="scientific">Somion occarium</name>
    <dbReference type="NCBI Taxonomy" id="3059160"/>
    <lineage>
        <taxon>Eukaryota</taxon>
        <taxon>Fungi</taxon>
        <taxon>Dikarya</taxon>
        <taxon>Basidiomycota</taxon>
        <taxon>Agaricomycotina</taxon>
        <taxon>Agaricomycetes</taxon>
        <taxon>Polyporales</taxon>
        <taxon>Cerrenaceae</taxon>
        <taxon>Somion</taxon>
    </lineage>
</organism>
<evidence type="ECO:0000313" key="4">
    <source>
        <dbReference type="Proteomes" id="UP001497453"/>
    </source>
</evidence>
<name>A0ABP1CV92_9APHY</name>
<gene>
    <name evidence="3" type="ORF">GFSPODELE1_LOCUS2234</name>
</gene>
<feature type="compositionally biased region" description="Polar residues" evidence="1">
    <location>
        <begin position="346"/>
        <end position="356"/>
    </location>
</feature>
<keyword evidence="2" id="KW-0812">Transmembrane</keyword>
<feature type="compositionally biased region" description="Polar residues" evidence="1">
    <location>
        <begin position="535"/>
        <end position="552"/>
    </location>
</feature>
<proteinExistence type="predicted"/>
<keyword evidence="4" id="KW-1185">Reference proteome</keyword>
<feature type="region of interest" description="Disordered" evidence="1">
    <location>
        <begin position="523"/>
        <end position="609"/>
    </location>
</feature>
<reference evidence="4" key="1">
    <citation type="submission" date="2024-04" db="EMBL/GenBank/DDBJ databases">
        <authorList>
            <person name="Shaw F."/>
            <person name="Minotto A."/>
        </authorList>
    </citation>
    <scope>NUCLEOTIDE SEQUENCE [LARGE SCALE GENOMIC DNA]</scope>
</reference>
<feature type="transmembrane region" description="Helical" evidence="2">
    <location>
        <begin position="198"/>
        <end position="221"/>
    </location>
</feature>
<feature type="compositionally biased region" description="Basic residues" evidence="1">
    <location>
        <begin position="590"/>
        <end position="606"/>
    </location>
</feature>
<dbReference type="EMBL" id="OZ037953">
    <property type="protein sequence ID" value="CAL1698623.1"/>
    <property type="molecule type" value="Genomic_DNA"/>
</dbReference>
<feature type="compositionally biased region" description="Polar residues" evidence="1">
    <location>
        <begin position="477"/>
        <end position="486"/>
    </location>
</feature>
<keyword evidence="2" id="KW-0472">Membrane</keyword>